<feature type="compositionally biased region" description="Basic residues" evidence="1">
    <location>
        <begin position="159"/>
        <end position="170"/>
    </location>
</feature>
<dbReference type="AlphaFoldDB" id="A0A9J6G075"/>
<feature type="compositionally biased region" description="Polar residues" evidence="1">
    <location>
        <begin position="1"/>
        <end position="23"/>
    </location>
</feature>
<keyword evidence="3" id="KW-1185">Reference proteome</keyword>
<dbReference type="Proteomes" id="UP000821853">
    <property type="component" value="Chromosome 2"/>
</dbReference>
<feature type="compositionally biased region" description="Basic residues" evidence="1">
    <location>
        <begin position="129"/>
        <end position="138"/>
    </location>
</feature>
<organism evidence="2 3">
    <name type="scientific">Haemaphysalis longicornis</name>
    <name type="common">Bush tick</name>
    <dbReference type="NCBI Taxonomy" id="44386"/>
    <lineage>
        <taxon>Eukaryota</taxon>
        <taxon>Metazoa</taxon>
        <taxon>Ecdysozoa</taxon>
        <taxon>Arthropoda</taxon>
        <taxon>Chelicerata</taxon>
        <taxon>Arachnida</taxon>
        <taxon>Acari</taxon>
        <taxon>Parasitiformes</taxon>
        <taxon>Ixodida</taxon>
        <taxon>Ixodoidea</taxon>
        <taxon>Ixodidae</taxon>
        <taxon>Haemaphysalinae</taxon>
        <taxon>Haemaphysalis</taxon>
    </lineage>
</organism>
<gene>
    <name evidence="2" type="ORF">HPB48_004389</name>
</gene>
<dbReference type="EMBL" id="JABSTR010000004">
    <property type="protein sequence ID" value="KAH9368890.1"/>
    <property type="molecule type" value="Genomic_DNA"/>
</dbReference>
<protein>
    <submittedName>
        <fullName evidence="2">Uncharacterized protein</fullName>
    </submittedName>
</protein>
<feature type="compositionally biased region" description="Low complexity" evidence="1">
    <location>
        <begin position="171"/>
        <end position="185"/>
    </location>
</feature>
<feature type="region of interest" description="Disordered" evidence="1">
    <location>
        <begin position="83"/>
        <end position="185"/>
    </location>
</feature>
<reference evidence="2 3" key="1">
    <citation type="journal article" date="2020" name="Cell">
        <title>Large-Scale Comparative Analyses of Tick Genomes Elucidate Their Genetic Diversity and Vector Capacities.</title>
        <authorList>
            <consortium name="Tick Genome and Microbiome Consortium (TIGMIC)"/>
            <person name="Jia N."/>
            <person name="Wang J."/>
            <person name="Shi W."/>
            <person name="Du L."/>
            <person name="Sun Y."/>
            <person name="Zhan W."/>
            <person name="Jiang J.F."/>
            <person name="Wang Q."/>
            <person name="Zhang B."/>
            <person name="Ji P."/>
            <person name="Bell-Sakyi L."/>
            <person name="Cui X.M."/>
            <person name="Yuan T.T."/>
            <person name="Jiang B.G."/>
            <person name="Yang W.F."/>
            <person name="Lam T.T."/>
            <person name="Chang Q.C."/>
            <person name="Ding S.J."/>
            <person name="Wang X.J."/>
            <person name="Zhu J.G."/>
            <person name="Ruan X.D."/>
            <person name="Zhao L."/>
            <person name="Wei J.T."/>
            <person name="Ye R.Z."/>
            <person name="Que T.C."/>
            <person name="Du C.H."/>
            <person name="Zhou Y.H."/>
            <person name="Cheng J.X."/>
            <person name="Dai P.F."/>
            <person name="Guo W.B."/>
            <person name="Han X.H."/>
            <person name="Huang E.J."/>
            <person name="Li L.F."/>
            <person name="Wei W."/>
            <person name="Gao Y.C."/>
            <person name="Liu J.Z."/>
            <person name="Shao H.Z."/>
            <person name="Wang X."/>
            <person name="Wang C.C."/>
            <person name="Yang T.C."/>
            <person name="Huo Q.B."/>
            <person name="Li W."/>
            <person name="Chen H.Y."/>
            <person name="Chen S.E."/>
            <person name="Zhou L.G."/>
            <person name="Ni X.B."/>
            <person name="Tian J.H."/>
            <person name="Sheng Y."/>
            <person name="Liu T."/>
            <person name="Pan Y.S."/>
            <person name="Xia L.Y."/>
            <person name="Li J."/>
            <person name="Zhao F."/>
            <person name="Cao W.C."/>
        </authorList>
    </citation>
    <scope>NUCLEOTIDE SEQUENCE [LARGE SCALE GENOMIC DNA]</scope>
    <source>
        <strain evidence="2">HaeL-2018</strain>
    </source>
</reference>
<evidence type="ECO:0000313" key="2">
    <source>
        <dbReference type="EMBL" id="KAH9368890.1"/>
    </source>
</evidence>
<dbReference type="VEuPathDB" id="VectorBase:HLOH_049069"/>
<feature type="region of interest" description="Disordered" evidence="1">
    <location>
        <begin position="1"/>
        <end position="24"/>
    </location>
</feature>
<sequence>MSAAQQSHLDQQMSTKRQATDPSSALVLGGIATLKPLSGAQIGAERERGHPYTRWRLRHAVWILPPSGARGGSPVVDRCGAHVPAGGKAAPTHLASARLSERRARRSGASRTHESGPGQSGREDVTRWLSRRHGRRGTPRRDGGGNTGRGTGGAPSAIRRARARHTHARPRAGSPSSPASSASSLLAARCGGVDGRMIAG</sequence>
<evidence type="ECO:0000256" key="1">
    <source>
        <dbReference type="SAM" id="MobiDB-lite"/>
    </source>
</evidence>
<proteinExistence type="predicted"/>
<comment type="caution">
    <text evidence="2">The sequence shown here is derived from an EMBL/GenBank/DDBJ whole genome shotgun (WGS) entry which is preliminary data.</text>
</comment>
<evidence type="ECO:0000313" key="3">
    <source>
        <dbReference type="Proteomes" id="UP000821853"/>
    </source>
</evidence>
<name>A0A9J6G075_HAELO</name>
<feature type="compositionally biased region" description="Gly residues" evidence="1">
    <location>
        <begin position="144"/>
        <end position="153"/>
    </location>
</feature>
<accession>A0A9J6G075</accession>